<reference evidence="2 3" key="1">
    <citation type="submission" date="2015-07" db="EMBL/GenBank/DDBJ databases">
        <authorList>
            <person name="O'Brien H.E."/>
            <person name="Thakur S."/>
            <person name="Gong Y."/>
            <person name="Wang P.W."/>
            <person name="Guttman D.S."/>
        </authorList>
    </citation>
    <scope>NUCLEOTIDE SEQUENCE [LARGE SCALE GENOMIC DNA]</scope>
    <source>
        <strain evidence="2 3">107</strain>
    </source>
</reference>
<reference evidence="2 3" key="2">
    <citation type="submission" date="2015-10" db="EMBL/GenBank/DDBJ databases">
        <title>Comparative genomics and high-throughput reverse genetic screens identify a new phytobacterial MAMP and an Arabidopsis receptor required for immune elicitation.</title>
        <authorList>
            <person name="Mott G.A."/>
            <person name="Thakur S."/>
            <person name="Wang P.W."/>
            <person name="Desveaux D."/>
            <person name="Guttman D.S."/>
        </authorList>
    </citation>
    <scope>NUCLEOTIDE SEQUENCE [LARGE SCALE GENOMIC DNA]</scope>
    <source>
        <strain evidence="2 3">107</strain>
    </source>
</reference>
<keyword evidence="3" id="KW-1185">Reference proteome</keyword>
<evidence type="ECO:0000313" key="3">
    <source>
        <dbReference type="Proteomes" id="UP000037943"/>
    </source>
</evidence>
<name>A0ABR5KTP7_PSEAV</name>
<evidence type="ECO:0000313" key="1">
    <source>
        <dbReference type="EMBL" id="KPC17050.1"/>
    </source>
</evidence>
<organism evidence="2 3">
    <name type="scientific">Pseudomonas amygdali pv. lachrymans</name>
    <name type="common">Pseudomonas syringae pv. lachrymans</name>
    <dbReference type="NCBI Taxonomy" id="53707"/>
    <lineage>
        <taxon>Bacteria</taxon>
        <taxon>Pseudomonadati</taxon>
        <taxon>Pseudomonadota</taxon>
        <taxon>Gammaproteobacteria</taxon>
        <taxon>Pseudomonadales</taxon>
        <taxon>Pseudomonadaceae</taxon>
        <taxon>Pseudomonas</taxon>
        <taxon>Pseudomonas amygdali</taxon>
    </lineage>
</organism>
<protein>
    <submittedName>
        <fullName evidence="2">Uncharacterized protein</fullName>
    </submittedName>
</protein>
<comment type="caution">
    <text evidence="2">The sequence shown here is derived from an EMBL/GenBank/DDBJ whole genome shotgun (WGS) entry which is preliminary data.</text>
</comment>
<dbReference type="Proteomes" id="UP000037943">
    <property type="component" value="Unassembled WGS sequence"/>
</dbReference>
<accession>A0ABR5KTP7</accession>
<gene>
    <name evidence="1" type="ORF">AC499_0252</name>
    <name evidence="2" type="ORF">AC499_1211</name>
</gene>
<proteinExistence type="predicted"/>
<dbReference type="RefSeq" id="WP_147480857.1">
    <property type="nucleotide sequence ID" value="NZ_LGLK01000057.1"/>
</dbReference>
<dbReference type="EMBL" id="LGLK01000057">
    <property type="protein sequence ID" value="KPC17050.1"/>
    <property type="molecule type" value="Genomic_DNA"/>
</dbReference>
<dbReference type="EMBL" id="LGLK01000057">
    <property type="protein sequence ID" value="KPC18009.1"/>
    <property type="molecule type" value="Genomic_DNA"/>
</dbReference>
<sequence>MTLRIIHHGVVLNQKQLDAIVPVLNDSMNGVIRGKKKLQAAIDKALEAAGCPVTEPATHNAPQG</sequence>
<evidence type="ECO:0000313" key="2">
    <source>
        <dbReference type="EMBL" id="KPC18009.1"/>
    </source>
</evidence>